<sequence>MILGFILFLLFFATLTYTRFSFGISVMLLLLPTYLIRFSLGPLPTTLFEILFLTVCFIWLARFGRQSLARVIETKHTWGPQHYFLISAIVLFLTGATLSVFTAVDMRAALGEWKAFYIEPCIFFIILTASLQQYKKNRRAPGAVSPNHILVPLLLCGLATSILAIYQHFTGWMVPHAFWANGDSYRVTAWYGFPNGVGLFLAPLVPVAIYIFLDTIKSMRTRPHQWHTSMMLFLSSISLVTLPLAVLYAKSTGGLVGMIGGIGLLLFWYKKTRWPTALLAVIGML</sequence>
<feature type="transmembrane region" description="Helical" evidence="1">
    <location>
        <begin position="42"/>
        <end position="61"/>
    </location>
</feature>
<dbReference type="Proteomes" id="UP000229362">
    <property type="component" value="Unassembled WGS sequence"/>
</dbReference>
<feature type="non-terminal residue" evidence="2">
    <location>
        <position position="285"/>
    </location>
</feature>
<evidence type="ECO:0000313" key="3">
    <source>
        <dbReference type="Proteomes" id="UP000229362"/>
    </source>
</evidence>
<accession>A0A2M6W066</accession>
<feature type="transmembrane region" description="Helical" evidence="1">
    <location>
        <begin position="189"/>
        <end position="213"/>
    </location>
</feature>
<evidence type="ECO:0008006" key="4">
    <source>
        <dbReference type="Google" id="ProtNLM"/>
    </source>
</evidence>
<keyword evidence="1" id="KW-0472">Membrane</keyword>
<feature type="transmembrane region" description="Helical" evidence="1">
    <location>
        <begin position="225"/>
        <end position="246"/>
    </location>
</feature>
<organism evidence="2 3">
    <name type="scientific">Candidatus Magasanikbacteria bacterium CG10_big_fil_rev_8_21_14_0_10_43_6</name>
    <dbReference type="NCBI Taxonomy" id="1974650"/>
    <lineage>
        <taxon>Bacteria</taxon>
        <taxon>Candidatus Magasanikiibacteriota</taxon>
    </lineage>
</organism>
<dbReference type="InterPro" id="IPR051533">
    <property type="entry name" value="WaaL-like"/>
</dbReference>
<feature type="transmembrane region" description="Helical" evidence="1">
    <location>
        <begin position="116"/>
        <end position="134"/>
    </location>
</feature>
<keyword evidence="1" id="KW-1133">Transmembrane helix</keyword>
<gene>
    <name evidence="2" type="ORF">COU33_04885</name>
</gene>
<proteinExistence type="predicted"/>
<evidence type="ECO:0000313" key="2">
    <source>
        <dbReference type="EMBL" id="PIT86128.1"/>
    </source>
</evidence>
<dbReference type="PANTHER" id="PTHR37422">
    <property type="entry name" value="TEICHURONIC ACID BIOSYNTHESIS PROTEIN TUAE"/>
    <property type="match status" value="1"/>
</dbReference>
<dbReference type="AlphaFoldDB" id="A0A2M6W066"/>
<feature type="transmembrane region" description="Helical" evidence="1">
    <location>
        <begin position="82"/>
        <end position="104"/>
    </location>
</feature>
<keyword evidence="1" id="KW-0812">Transmembrane</keyword>
<feature type="transmembrane region" description="Helical" evidence="1">
    <location>
        <begin position="252"/>
        <end position="269"/>
    </location>
</feature>
<dbReference type="PANTHER" id="PTHR37422:SF13">
    <property type="entry name" value="LIPOPOLYSACCHARIDE BIOSYNTHESIS PROTEIN PA4999-RELATED"/>
    <property type="match status" value="1"/>
</dbReference>
<name>A0A2M6W066_9BACT</name>
<evidence type="ECO:0000256" key="1">
    <source>
        <dbReference type="SAM" id="Phobius"/>
    </source>
</evidence>
<feature type="transmembrane region" description="Helical" evidence="1">
    <location>
        <begin position="146"/>
        <end position="169"/>
    </location>
</feature>
<comment type="caution">
    <text evidence="2">The sequence shown here is derived from an EMBL/GenBank/DDBJ whole genome shotgun (WGS) entry which is preliminary data.</text>
</comment>
<dbReference type="EMBL" id="PFBZ01000208">
    <property type="protein sequence ID" value="PIT86128.1"/>
    <property type="molecule type" value="Genomic_DNA"/>
</dbReference>
<protein>
    <recommendedName>
        <fullName evidence="4">O-antigen polymerase</fullName>
    </recommendedName>
</protein>
<reference evidence="3" key="1">
    <citation type="submission" date="2017-09" db="EMBL/GenBank/DDBJ databases">
        <title>Depth-based differentiation of microbial function through sediment-hosted aquifers and enrichment of novel symbionts in the deep terrestrial subsurface.</title>
        <authorList>
            <person name="Probst A.J."/>
            <person name="Ladd B."/>
            <person name="Jarett J.K."/>
            <person name="Geller-Mcgrath D.E."/>
            <person name="Sieber C.M.K."/>
            <person name="Emerson J.B."/>
            <person name="Anantharaman K."/>
            <person name="Thomas B.C."/>
            <person name="Malmstrom R."/>
            <person name="Stieglmeier M."/>
            <person name="Klingl A."/>
            <person name="Woyke T."/>
            <person name="Ryan C.M."/>
            <person name="Banfield J.F."/>
        </authorList>
    </citation>
    <scope>NUCLEOTIDE SEQUENCE [LARGE SCALE GENOMIC DNA]</scope>
</reference>